<dbReference type="Proteomes" id="UP000429523">
    <property type="component" value="Unassembled WGS sequence"/>
</dbReference>
<accession>A0A6A3Q1P0</accession>
<dbReference type="Proteomes" id="UP000437068">
    <property type="component" value="Unassembled WGS sequence"/>
</dbReference>
<dbReference type="EMBL" id="QXGC01004214">
    <property type="protein sequence ID" value="KAE9170568.1"/>
    <property type="molecule type" value="Genomic_DNA"/>
</dbReference>
<organism evidence="3 12">
    <name type="scientific">Phytophthora fragariae</name>
    <dbReference type="NCBI Taxonomy" id="53985"/>
    <lineage>
        <taxon>Eukaryota</taxon>
        <taxon>Sar</taxon>
        <taxon>Stramenopiles</taxon>
        <taxon>Oomycota</taxon>
        <taxon>Peronosporomycetes</taxon>
        <taxon>Peronosporales</taxon>
        <taxon>Peronosporaceae</taxon>
        <taxon>Phytophthora</taxon>
    </lineage>
</organism>
<sequence>DFDEFKAVMIFFSDGQPQDIELGIAMAQHIRSTYAKYDLKAFVVGFGYVNLSVLQRVASEMGGEYRQVLDANALRTEFQRIAAVLCNNEASLALVESDMEAS</sequence>
<dbReference type="SUPFAM" id="SSF53300">
    <property type="entry name" value="vWA-like"/>
    <property type="match status" value="1"/>
</dbReference>
<dbReference type="EMBL" id="QXFX01004777">
    <property type="protein sequence ID" value="KAE9062796.1"/>
    <property type="molecule type" value="Genomic_DNA"/>
</dbReference>
<dbReference type="Proteomes" id="UP000476176">
    <property type="component" value="Unassembled WGS sequence"/>
</dbReference>
<evidence type="ECO:0000313" key="7">
    <source>
        <dbReference type="EMBL" id="KAE9271375.1"/>
    </source>
</evidence>
<dbReference type="InterPro" id="IPR036465">
    <property type="entry name" value="vWFA_dom_sf"/>
</dbReference>
<evidence type="ECO:0000313" key="9">
    <source>
        <dbReference type="Proteomes" id="UP000437068"/>
    </source>
</evidence>
<dbReference type="EMBL" id="QXGE01004240">
    <property type="protein sequence ID" value="KAE9271375.1"/>
    <property type="molecule type" value="Genomic_DNA"/>
</dbReference>
<evidence type="ECO:0000313" key="8">
    <source>
        <dbReference type="Proteomes" id="UP000429523"/>
    </source>
</evidence>
<dbReference type="EMBL" id="QXGD01003619">
    <property type="protein sequence ID" value="KAE9175767.1"/>
    <property type="molecule type" value="Genomic_DNA"/>
</dbReference>
<dbReference type="AlphaFoldDB" id="A0A6A3Q1P0"/>
<dbReference type="EMBL" id="QXFZ01003827">
    <property type="protein sequence ID" value="KAE9066889.1"/>
    <property type="molecule type" value="Genomic_DNA"/>
</dbReference>
<protein>
    <recommendedName>
        <fullName evidence="15">VWFA domain-containing protein</fullName>
    </recommendedName>
</protein>
<dbReference type="Gene3D" id="3.40.50.410">
    <property type="entry name" value="von Willebrand factor, type A domain"/>
    <property type="match status" value="1"/>
</dbReference>
<gene>
    <name evidence="7" type="ORF">PF001_g28404</name>
    <name evidence="6" type="ORF">PF002_g28703</name>
    <name evidence="5" type="ORF">PF004_g27833</name>
    <name evidence="4" type="ORF">PF006_g28403</name>
    <name evidence="3" type="ORF">PF007_g28273</name>
    <name evidence="1" type="ORF">PF009_g29276</name>
    <name evidence="2" type="ORF">PF010_g29255</name>
</gene>
<evidence type="ECO:0008006" key="15">
    <source>
        <dbReference type="Google" id="ProtNLM"/>
    </source>
</evidence>
<evidence type="ECO:0000313" key="5">
    <source>
        <dbReference type="EMBL" id="KAE9170568.1"/>
    </source>
</evidence>
<evidence type="ECO:0000313" key="10">
    <source>
        <dbReference type="Proteomes" id="UP000440367"/>
    </source>
</evidence>
<evidence type="ECO:0000313" key="2">
    <source>
        <dbReference type="EMBL" id="KAE9062796.1"/>
    </source>
</evidence>
<comment type="caution">
    <text evidence="3">The sequence shown here is derived from an EMBL/GenBank/DDBJ whole genome shotgun (WGS) entry which is preliminary data.</text>
</comment>
<dbReference type="Proteomes" id="UP000440367">
    <property type="component" value="Unassembled WGS sequence"/>
</dbReference>
<reference evidence="8 9" key="1">
    <citation type="submission" date="2018-08" db="EMBL/GenBank/DDBJ databases">
        <title>Genomic investigation of the strawberry pathogen Phytophthora fragariae indicates pathogenicity is determined by transcriptional variation in three key races.</title>
        <authorList>
            <person name="Adams T.M."/>
            <person name="Armitage A.D."/>
            <person name="Sobczyk M.K."/>
            <person name="Bates H.J."/>
            <person name="Dunwell J.M."/>
            <person name="Nellist C.F."/>
            <person name="Harrison R.J."/>
        </authorList>
    </citation>
    <scope>NUCLEOTIDE SEQUENCE [LARGE SCALE GENOMIC DNA]</scope>
    <source>
        <strain evidence="7 9">A4</strain>
        <strain evidence="6 10">BC-1</strain>
        <strain evidence="5 13">BC-23</strain>
        <strain evidence="4 11">NOV-5</strain>
        <strain evidence="3 12">NOV-71</strain>
        <strain evidence="1 8">NOV-9</strain>
        <strain evidence="2 14">ONT-3</strain>
    </source>
</reference>
<evidence type="ECO:0000313" key="12">
    <source>
        <dbReference type="Proteomes" id="UP000441208"/>
    </source>
</evidence>
<proteinExistence type="predicted"/>
<name>A0A6A3Q1P0_9STRA</name>
<evidence type="ECO:0000313" key="11">
    <source>
        <dbReference type="Proteomes" id="UP000440732"/>
    </source>
</evidence>
<dbReference type="EMBL" id="QXGF01004021">
    <property type="protein sequence ID" value="KAE8920428.1"/>
    <property type="molecule type" value="Genomic_DNA"/>
</dbReference>
<dbReference type="Proteomes" id="UP000488956">
    <property type="component" value="Unassembled WGS sequence"/>
</dbReference>
<dbReference type="EMBL" id="QXGA01004242">
    <property type="protein sequence ID" value="KAE9075062.1"/>
    <property type="molecule type" value="Genomic_DNA"/>
</dbReference>
<evidence type="ECO:0000313" key="14">
    <source>
        <dbReference type="Proteomes" id="UP000488956"/>
    </source>
</evidence>
<dbReference type="Proteomes" id="UP000441208">
    <property type="component" value="Unassembled WGS sequence"/>
</dbReference>
<feature type="non-terminal residue" evidence="3">
    <location>
        <position position="1"/>
    </location>
</feature>
<evidence type="ECO:0000313" key="13">
    <source>
        <dbReference type="Proteomes" id="UP000476176"/>
    </source>
</evidence>
<evidence type="ECO:0000313" key="1">
    <source>
        <dbReference type="EMBL" id="KAE8920428.1"/>
    </source>
</evidence>
<evidence type="ECO:0000313" key="6">
    <source>
        <dbReference type="EMBL" id="KAE9175767.1"/>
    </source>
</evidence>
<dbReference type="Proteomes" id="UP000440732">
    <property type="component" value="Unassembled WGS sequence"/>
</dbReference>
<evidence type="ECO:0000313" key="4">
    <source>
        <dbReference type="EMBL" id="KAE9075062.1"/>
    </source>
</evidence>
<evidence type="ECO:0000313" key="3">
    <source>
        <dbReference type="EMBL" id="KAE9066889.1"/>
    </source>
</evidence>